<feature type="compositionally biased region" description="Low complexity" evidence="7">
    <location>
        <begin position="364"/>
        <end position="373"/>
    </location>
</feature>
<keyword evidence="3 5" id="KW-0863">Zinc-finger</keyword>
<dbReference type="InterPro" id="IPR001164">
    <property type="entry name" value="ArfGAP_dom"/>
</dbReference>
<feature type="region of interest" description="Disordered" evidence="7">
    <location>
        <begin position="432"/>
        <end position="456"/>
    </location>
</feature>
<reference evidence="10" key="1">
    <citation type="submission" date="2025-08" db="UniProtKB">
        <authorList>
            <consortium name="RefSeq"/>
        </authorList>
    </citation>
    <scope>IDENTIFICATION</scope>
    <source>
        <tissue evidence="10">Whole Larva</tissue>
    </source>
</reference>
<evidence type="ECO:0000313" key="10">
    <source>
        <dbReference type="RefSeq" id="XP_017782947.1"/>
    </source>
</evidence>
<evidence type="ECO:0000256" key="3">
    <source>
        <dbReference type="ARBA" id="ARBA00022771"/>
    </source>
</evidence>
<dbReference type="CDD" id="cd08959">
    <property type="entry name" value="ArfGap_ArfGap1_like"/>
    <property type="match status" value="1"/>
</dbReference>
<dbReference type="Proteomes" id="UP000695000">
    <property type="component" value="Unplaced"/>
</dbReference>
<dbReference type="RefSeq" id="XP_017782947.1">
    <property type="nucleotide sequence ID" value="XM_017927458.1"/>
</dbReference>
<protein>
    <submittedName>
        <fullName evidence="10">ADP-ribosylation factor GTPase-activating protein 3 isoform X3</fullName>
    </submittedName>
</protein>
<keyword evidence="2" id="KW-0479">Metal-binding</keyword>
<dbReference type="PANTHER" id="PTHR45686">
    <property type="entry name" value="ADP-RIBOSYLATION FACTOR GTPASE ACTIVATING PROTEIN 3, ISOFORM H-RELATED"/>
    <property type="match status" value="1"/>
</dbReference>
<dbReference type="InterPro" id="IPR037278">
    <property type="entry name" value="ARFGAP/RecO"/>
</dbReference>
<evidence type="ECO:0000256" key="4">
    <source>
        <dbReference type="ARBA" id="ARBA00022833"/>
    </source>
</evidence>
<keyword evidence="9" id="KW-1185">Reference proteome</keyword>
<organism evidence="9 10">
    <name type="scientific">Nicrophorus vespilloides</name>
    <name type="common">Boreal carrion beetle</name>
    <dbReference type="NCBI Taxonomy" id="110193"/>
    <lineage>
        <taxon>Eukaryota</taxon>
        <taxon>Metazoa</taxon>
        <taxon>Ecdysozoa</taxon>
        <taxon>Arthropoda</taxon>
        <taxon>Hexapoda</taxon>
        <taxon>Insecta</taxon>
        <taxon>Pterygota</taxon>
        <taxon>Neoptera</taxon>
        <taxon>Endopterygota</taxon>
        <taxon>Coleoptera</taxon>
        <taxon>Polyphaga</taxon>
        <taxon>Staphyliniformia</taxon>
        <taxon>Silphidae</taxon>
        <taxon>Nicrophorinae</taxon>
        <taxon>Nicrophorus</taxon>
    </lineage>
</organism>
<dbReference type="Pfam" id="PF01412">
    <property type="entry name" value="ArfGap"/>
    <property type="match status" value="1"/>
</dbReference>
<keyword evidence="1" id="KW-0343">GTPase activation</keyword>
<evidence type="ECO:0000259" key="8">
    <source>
        <dbReference type="PROSITE" id="PS50115"/>
    </source>
</evidence>
<keyword evidence="6" id="KW-0175">Coiled coil</keyword>
<feature type="region of interest" description="Disordered" evidence="7">
    <location>
        <begin position="354"/>
        <end position="388"/>
    </location>
</feature>
<dbReference type="PROSITE" id="PS50115">
    <property type="entry name" value="ARFGAP"/>
    <property type="match status" value="1"/>
</dbReference>
<evidence type="ECO:0000313" key="9">
    <source>
        <dbReference type="Proteomes" id="UP000695000"/>
    </source>
</evidence>
<evidence type="ECO:0000256" key="2">
    <source>
        <dbReference type="ARBA" id="ARBA00022723"/>
    </source>
</evidence>
<name>A0ABM1N7Z7_NICVS</name>
<evidence type="ECO:0000256" key="7">
    <source>
        <dbReference type="SAM" id="MobiDB-lite"/>
    </source>
</evidence>
<dbReference type="SUPFAM" id="SSF57863">
    <property type="entry name" value="ArfGap/RecO-like zinc finger"/>
    <property type="match status" value="1"/>
</dbReference>
<accession>A0ABM1N7Z7</accession>
<dbReference type="PANTHER" id="PTHR45686:SF4">
    <property type="entry name" value="ADP-RIBOSYLATION FACTOR GTPASE ACTIVATING PROTEIN 3, ISOFORM H"/>
    <property type="match status" value="1"/>
</dbReference>
<dbReference type="Gene3D" id="1.10.220.150">
    <property type="entry name" value="Arf GTPase activating protein"/>
    <property type="match status" value="1"/>
</dbReference>
<gene>
    <name evidence="10" type="primary">LOC108567154</name>
</gene>
<sequence>MESKPSKPDIDAVFHRLRSIPANKTCFDCSAKYPTWSSVTYGVFICIDCSAVHRNLGVHLTFVRSTQLDTNWTWVQLRQMQLGGNSNAQQFFSQHNCITTDAPKKYNSRAAQLYREKLNNLALNAVRNNLELSCIDTTIPHTNKPVSIPKQDVLDKSAQLEDGPTVDFSAPIEERKSTIGVRKIQSKRTGLGVKKLGGLGATKVKTNFADLEREAAMAEESRLRAHEETVKQARAACFTDSEQEQVEKEAAMRLAYKDLSAQQHKKEEQLRKMDPKKADQMERLGMGVNNTKTGISHSMFSDMQTIEQENLQTTPSALSGLGKLRITEINDNFLDDLSSFSSFSMNRNVNNSKDQWVVVDDPPSTRSNSSGSSKHTERSAPKNYEVSTTDVAQKKFGNAKGISSDQYFDDGKKDYETQAALNRFQGSSSISSSDFFGTGQNNQQANSFQTPDLEDVRESVRQGVTKVAGKLSSLANGVMSSLQEKYGY</sequence>
<feature type="coiled-coil region" evidence="6">
    <location>
        <begin position="201"/>
        <end position="236"/>
    </location>
</feature>
<evidence type="ECO:0000256" key="5">
    <source>
        <dbReference type="PROSITE-ProRule" id="PRU00288"/>
    </source>
</evidence>
<keyword evidence="4" id="KW-0862">Zinc</keyword>
<evidence type="ECO:0000256" key="6">
    <source>
        <dbReference type="SAM" id="Coils"/>
    </source>
</evidence>
<dbReference type="PRINTS" id="PR00405">
    <property type="entry name" value="REVINTRACTNG"/>
</dbReference>
<proteinExistence type="predicted"/>
<evidence type="ECO:0000256" key="1">
    <source>
        <dbReference type="ARBA" id="ARBA00022468"/>
    </source>
</evidence>
<dbReference type="GeneID" id="108567154"/>
<dbReference type="InterPro" id="IPR038508">
    <property type="entry name" value="ArfGAP_dom_sf"/>
</dbReference>
<feature type="compositionally biased region" description="Polar residues" evidence="7">
    <location>
        <begin position="434"/>
        <end position="450"/>
    </location>
</feature>
<feature type="domain" description="Arf-GAP" evidence="8">
    <location>
        <begin position="11"/>
        <end position="127"/>
    </location>
</feature>
<dbReference type="SMART" id="SM00105">
    <property type="entry name" value="ArfGap"/>
    <property type="match status" value="1"/>
</dbReference>